<dbReference type="Pfam" id="PF01145">
    <property type="entry name" value="Band_7"/>
    <property type="match status" value="1"/>
</dbReference>
<name>A0AAW9PYM9_9CYAN</name>
<dbReference type="PANTHER" id="PTHR23222">
    <property type="entry name" value="PROHIBITIN"/>
    <property type="match status" value="1"/>
</dbReference>
<keyword evidence="2" id="KW-0812">Transmembrane</keyword>
<dbReference type="InterPro" id="IPR036013">
    <property type="entry name" value="Band_7/SPFH_dom_sf"/>
</dbReference>
<feature type="domain" description="Band 7" evidence="3">
    <location>
        <begin position="88"/>
        <end position="251"/>
    </location>
</feature>
<protein>
    <submittedName>
        <fullName evidence="4">Prohibitin family protein</fullName>
    </submittedName>
</protein>
<evidence type="ECO:0000313" key="4">
    <source>
        <dbReference type="EMBL" id="MEE3719547.1"/>
    </source>
</evidence>
<comment type="caution">
    <text evidence="4">The sequence shown here is derived from an EMBL/GenBank/DDBJ whole genome shotgun (WGS) entry which is preliminary data.</text>
</comment>
<feature type="transmembrane region" description="Helical" evidence="2">
    <location>
        <begin position="72"/>
        <end position="93"/>
    </location>
</feature>
<keyword evidence="5" id="KW-1185">Reference proteome</keyword>
<dbReference type="GO" id="GO:0016020">
    <property type="term" value="C:membrane"/>
    <property type="evidence" value="ECO:0007669"/>
    <property type="project" value="InterPro"/>
</dbReference>
<gene>
    <name evidence="4" type="ORF">V2H45_22650</name>
</gene>
<keyword evidence="2" id="KW-0472">Membrane</keyword>
<proteinExistence type="predicted"/>
<evidence type="ECO:0000256" key="2">
    <source>
        <dbReference type="SAM" id="Phobius"/>
    </source>
</evidence>
<dbReference type="PRINTS" id="PR00679">
    <property type="entry name" value="PROHIBITIN"/>
</dbReference>
<dbReference type="AlphaFoldDB" id="A0AAW9PYM9"/>
<dbReference type="Gene3D" id="3.30.479.30">
    <property type="entry name" value="Band 7 domain"/>
    <property type="match status" value="1"/>
</dbReference>
<dbReference type="SMART" id="SM00244">
    <property type="entry name" value="PHB"/>
    <property type="match status" value="1"/>
</dbReference>
<organism evidence="4 5">
    <name type="scientific">Tumidithrix elongata BACA0141</name>
    <dbReference type="NCBI Taxonomy" id="2716417"/>
    <lineage>
        <taxon>Bacteria</taxon>
        <taxon>Bacillati</taxon>
        <taxon>Cyanobacteriota</taxon>
        <taxon>Cyanophyceae</taxon>
        <taxon>Pseudanabaenales</taxon>
        <taxon>Pseudanabaenaceae</taxon>
        <taxon>Tumidithrix</taxon>
        <taxon>Tumidithrix elongata</taxon>
    </lineage>
</organism>
<dbReference type="Proteomes" id="UP001333818">
    <property type="component" value="Unassembled WGS sequence"/>
</dbReference>
<sequence length="359" mass="39614">MLTEEPQSPINAEPFKAEIVDPRIESGTDGNSNSNTVRNSDINPNKTPQPKLASTATTTTAKPIRKVGDLDIARRIAIFFCLLAIVVNFFAIVDAGERGVLMQFGRVQQEILDEGIHFVIPLVHSVQKLSVRIQKQQITAEASSKDLQDVFTDIALNWHIVPEEANIIFQQIGSEQEVVERIINPAVEEVLKAVMAKYTAEEIITTRGEVKAGVDRALSDRLRAYHIAVDDISLVHVHFSQRFSDAVETKQIAEQEAKRAEFIALKAKSEAEAKVNLAKGEAEAQGIIQKTLTPDLLQKQIVDKWNGNLPLVMGESNGNLLDLSKLLQNNPVNSVFQAPIPLSSGILESNRKITPPRQP</sequence>
<dbReference type="CDD" id="cd03401">
    <property type="entry name" value="SPFH_prohibitin"/>
    <property type="match status" value="1"/>
</dbReference>
<feature type="compositionally biased region" description="Polar residues" evidence="1">
    <location>
        <begin position="28"/>
        <end position="54"/>
    </location>
</feature>
<dbReference type="InterPro" id="IPR001107">
    <property type="entry name" value="Band_7"/>
</dbReference>
<feature type="compositionally biased region" description="Basic and acidic residues" evidence="1">
    <location>
        <begin position="15"/>
        <end position="26"/>
    </location>
</feature>
<evidence type="ECO:0000256" key="1">
    <source>
        <dbReference type="SAM" id="MobiDB-lite"/>
    </source>
</evidence>
<evidence type="ECO:0000313" key="5">
    <source>
        <dbReference type="Proteomes" id="UP001333818"/>
    </source>
</evidence>
<dbReference type="EMBL" id="JAZBJZ010000142">
    <property type="protein sequence ID" value="MEE3719547.1"/>
    <property type="molecule type" value="Genomic_DNA"/>
</dbReference>
<dbReference type="SUPFAM" id="SSF117892">
    <property type="entry name" value="Band 7/SPFH domain"/>
    <property type="match status" value="1"/>
</dbReference>
<dbReference type="PANTHER" id="PTHR23222:SF0">
    <property type="entry name" value="PROHIBITIN 1"/>
    <property type="match status" value="1"/>
</dbReference>
<evidence type="ECO:0000259" key="3">
    <source>
        <dbReference type="SMART" id="SM00244"/>
    </source>
</evidence>
<dbReference type="InterPro" id="IPR000163">
    <property type="entry name" value="Prohibitin"/>
</dbReference>
<feature type="compositionally biased region" description="Polar residues" evidence="1">
    <location>
        <begin position="1"/>
        <end position="10"/>
    </location>
</feature>
<reference evidence="4" key="1">
    <citation type="submission" date="2024-01" db="EMBL/GenBank/DDBJ databases">
        <title>Bank of Algae and Cyanobacteria of the Azores (BACA) strain genomes.</title>
        <authorList>
            <person name="Luz R."/>
            <person name="Cordeiro R."/>
            <person name="Fonseca A."/>
            <person name="Goncalves V."/>
        </authorList>
    </citation>
    <scope>NUCLEOTIDE SEQUENCE</scope>
    <source>
        <strain evidence="4">BACA0141</strain>
    </source>
</reference>
<feature type="region of interest" description="Disordered" evidence="1">
    <location>
        <begin position="1"/>
        <end position="58"/>
    </location>
</feature>
<keyword evidence="2" id="KW-1133">Transmembrane helix</keyword>
<accession>A0AAW9PYM9</accession>